<reference evidence="1" key="2">
    <citation type="journal article" date="2015" name="Fish Shellfish Immunol.">
        <title>Early steps in the European eel (Anguilla anguilla)-Vibrio vulnificus interaction in the gills: Role of the RtxA13 toxin.</title>
        <authorList>
            <person name="Callol A."/>
            <person name="Pajuelo D."/>
            <person name="Ebbesson L."/>
            <person name="Teles M."/>
            <person name="MacKenzie S."/>
            <person name="Amaro C."/>
        </authorList>
    </citation>
    <scope>NUCLEOTIDE SEQUENCE</scope>
</reference>
<proteinExistence type="predicted"/>
<dbReference type="EMBL" id="GBXM01013711">
    <property type="protein sequence ID" value="JAH94866.1"/>
    <property type="molecule type" value="Transcribed_RNA"/>
</dbReference>
<reference evidence="1" key="1">
    <citation type="submission" date="2014-11" db="EMBL/GenBank/DDBJ databases">
        <authorList>
            <person name="Amaro Gonzalez C."/>
        </authorList>
    </citation>
    <scope>NUCLEOTIDE SEQUENCE</scope>
</reference>
<protein>
    <submittedName>
        <fullName evidence="1">Uncharacterized protein</fullName>
    </submittedName>
</protein>
<organism evidence="1">
    <name type="scientific">Anguilla anguilla</name>
    <name type="common">European freshwater eel</name>
    <name type="synonym">Muraena anguilla</name>
    <dbReference type="NCBI Taxonomy" id="7936"/>
    <lineage>
        <taxon>Eukaryota</taxon>
        <taxon>Metazoa</taxon>
        <taxon>Chordata</taxon>
        <taxon>Craniata</taxon>
        <taxon>Vertebrata</taxon>
        <taxon>Euteleostomi</taxon>
        <taxon>Actinopterygii</taxon>
        <taxon>Neopterygii</taxon>
        <taxon>Teleostei</taxon>
        <taxon>Anguilliformes</taxon>
        <taxon>Anguillidae</taxon>
        <taxon>Anguilla</taxon>
    </lineage>
</organism>
<dbReference type="AlphaFoldDB" id="A0A0E9WXI1"/>
<name>A0A0E9WXI1_ANGAN</name>
<accession>A0A0E9WXI1</accession>
<evidence type="ECO:0000313" key="1">
    <source>
        <dbReference type="EMBL" id="JAH94866.1"/>
    </source>
</evidence>
<sequence>MQSRSTKNKCGHVQTSTAQWWLRYWFACKCFSQIHSPTAETQNHCPLAYTSVQWDIFRQNFH</sequence>